<sequence length="118" mass="13924">MQHLKRNNRKFHRETGRRRSFLRNLVNDLVRAGKIETTEIRAKAIRPLVERCVTIAKGQTLAARRLLLRRLQNTKTVDMLYHDIAPRYAERKGGYLRITKLGKTKKRDSSRLARIEFV</sequence>
<evidence type="ECO:0000256" key="1">
    <source>
        <dbReference type="ARBA" id="ARBA00008777"/>
    </source>
</evidence>
<dbReference type="GO" id="GO:0022625">
    <property type="term" value="C:cytosolic large ribosomal subunit"/>
    <property type="evidence" value="ECO:0007669"/>
    <property type="project" value="TreeGrafter"/>
</dbReference>
<dbReference type="PANTHER" id="PTHR14413">
    <property type="entry name" value="RIBOSOMAL PROTEIN L17"/>
    <property type="match status" value="1"/>
</dbReference>
<dbReference type="PANTHER" id="PTHR14413:SF16">
    <property type="entry name" value="LARGE RIBOSOMAL SUBUNIT PROTEIN BL17M"/>
    <property type="match status" value="1"/>
</dbReference>
<evidence type="ECO:0000256" key="6">
    <source>
        <dbReference type="RuleBase" id="RU000661"/>
    </source>
</evidence>
<comment type="caution">
    <text evidence="7">The sequence shown here is derived from an EMBL/GenBank/DDBJ whole genome shotgun (WGS) entry which is preliminary data.</text>
</comment>
<evidence type="ECO:0000256" key="5">
    <source>
        <dbReference type="RuleBase" id="RU000660"/>
    </source>
</evidence>
<dbReference type="EMBL" id="MHLB01000017">
    <property type="protein sequence ID" value="OGZ02297.1"/>
    <property type="molecule type" value="Genomic_DNA"/>
</dbReference>
<dbReference type="InterPro" id="IPR000456">
    <property type="entry name" value="Ribosomal_bL17"/>
</dbReference>
<organism evidence="7 8">
    <name type="scientific">Candidatus Liptonbacteria bacterium RIFCSPLOWO2_01_FULL_53_13</name>
    <dbReference type="NCBI Taxonomy" id="1798651"/>
    <lineage>
        <taxon>Bacteria</taxon>
        <taxon>Candidatus Liptoniibacteriota</taxon>
    </lineage>
</organism>
<comment type="similarity">
    <text evidence="1 5">Belongs to the bacterial ribosomal protein bL17 family.</text>
</comment>
<evidence type="ECO:0000256" key="3">
    <source>
        <dbReference type="ARBA" id="ARBA00023274"/>
    </source>
</evidence>
<dbReference type="AlphaFoldDB" id="A0A1G2CM35"/>
<dbReference type="InterPro" id="IPR036373">
    <property type="entry name" value="Ribosomal_bL17_sf"/>
</dbReference>
<accession>A0A1G2CM35</accession>
<protein>
    <recommendedName>
        <fullName evidence="4 6">50S ribosomal protein L17</fullName>
    </recommendedName>
</protein>
<dbReference type="Gene3D" id="3.90.1030.10">
    <property type="entry name" value="Ribosomal protein L17"/>
    <property type="match status" value="1"/>
</dbReference>
<evidence type="ECO:0000256" key="4">
    <source>
        <dbReference type="ARBA" id="ARBA00035494"/>
    </source>
</evidence>
<evidence type="ECO:0000313" key="7">
    <source>
        <dbReference type="EMBL" id="OGZ02297.1"/>
    </source>
</evidence>
<evidence type="ECO:0000256" key="2">
    <source>
        <dbReference type="ARBA" id="ARBA00022980"/>
    </source>
</evidence>
<gene>
    <name evidence="7" type="ORF">A2946_00065</name>
</gene>
<dbReference type="Proteomes" id="UP000178348">
    <property type="component" value="Unassembled WGS sequence"/>
</dbReference>
<dbReference type="NCBIfam" id="TIGR00059">
    <property type="entry name" value="L17"/>
    <property type="match status" value="1"/>
</dbReference>
<dbReference type="GO" id="GO:0003735">
    <property type="term" value="F:structural constituent of ribosome"/>
    <property type="evidence" value="ECO:0007669"/>
    <property type="project" value="InterPro"/>
</dbReference>
<proteinExistence type="inferred from homology"/>
<keyword evidence="2 5" id="KW-0689">Ribosomal protein</keyword>
<evidence type="ECO:0000313" key="8">
    <source>
        <dbReference type="Proteomes" id="UP000178348"/>
    </source>
</evidence>
<keyword evidence="3 5" id="KW-0687">Ribonucleoprotein</keyword>
<dbReference type="Pfam" id="PF01196">
    <property type="entry name" value="Ribosomal_L17"/>
    <property type="match status" value="1"/>
</dbReference>
<dbReference type="SUPFAM" id="SSF64263">
    <property type="entry name" value="Prokaryotic ribosomal protein L17"/>
    <property type="match status" value="1"/>
</dbReference>
<dbReference type="GO" id="GO:0006412">
    <property type="term" value="P:translation"/>
    <property type="evidence" value="ECO:0007669"/>
    <property type="project" value="InterPro"/>
</dbReference>
<name>A0A1G2CM35_9BACT</name>
<reference evidence="7 8" key="1">
    <citation type="journal article" date="2016" name="Nat. Commun.">
        <title>Thousands of microbial genomes shed light on interconnected biogeochemical processes in an aquifer system.</title>
        <authorList>
            <person name="Anantharaman K."/>
            <person name="Brown C.T."/>
            <person name="Hug L.A."/>
            <person name="Sharon I."/>
            <person name="Castelle C.J."/>
            <person name="Probst A.J."/>
            <person name="Thomas B.C."/>
            <person name="Singh A."/>
            <person name="Wilkins M.J."/>
            <person name="Karaoz U."/>
            <person name="Brodie E.L."/>
            <person name="Williams K.H."/>
            <person name="Hubbard S.S."/>
            <person name="Banfield J.F."/>
        </authorList>
    </citation>
    <scope>NUCLEOTIDE SEQUENCE [LARGE SCALE GENOMIC DNA]</scope>
</reference>